<name>A0ABR2KPX6_9EUKA</name>
<dbReference type="SUPFAM" id="SSF52743">
    <property type="entry name" value="Subtilisin-like"/>
    <property type="match status" value="1"/>
</dbReference>
<sequence length="802" mass="90955">MIVFFLLNYWWLNNIGEDFGIPNEDINYTNIEYNGSTITINVMADGANVNHEVYKGRAIQDQFIDAFLDKPQEIPPNPLVNGIIGQKILSVAAGRKNYQNASGIAYASRVSSFNFYNSSGHIESLEYLVCLNPDKWNISVIALIDRFCYSRECKYQRVDYLPHSFADRCLYSVLDSKSQKHFVVPSGNYTSDIFFSPPSRWPLVFTIGSVSNRGFILNHGCEGAGLFLVCPGTRENNDTAPAKIPAALPDTEVSWDYNSFHESNASAGIFAGSLAIIMEANPKLTLSDHFFICAMTATKNSPRSFLWKKNAFGLYHNRRSGFGRLNLGKAVELAKKWPKPLGLIKMFRVKENKTPNKPISLTNTDSEVNVTIEVIPMKFNRTIYRNNVPIIEEDELTNQSTVVEVVISLYFADLGFGSFTCQIVSPNQDKRYELKILTEWSDLNENIAQLHLPSYQFLGERAIGNWTLCIPKIDNASRGILVHVGMDIYFVDEPPDQSLIDQADGANPNQPIEFHDNSNAQLKTKNNYDYIQYYDNINLSGKPPFRFLKDSVSMEANKSATIDIEVREDFRHCWVVSYFQSDDEDMNRLKVKPKISSDNRTMTLGMVPTVFNDALKMRFVIESLGEGCGFTANISVNYSNKLKPNTMWLTDYHDFRIPLRTTKMTVNWALNLKNILDDGYSTSVCISIISMESYQVLRRSFERNTGSAEIYLTDDKGITPSNRQFMLEISPSSPIDNSAITFKPIQQTITIETAPGNYRPYKNPFPLSRLIGISVLLGIAFIYVFVRIVFLFRKKIMNVDEL</sequence>
<evidence type="ECO:0008006" key="8">
    <source>
        <dbReference type="Google" id="ProtNLM"/>
    </source>
</evidence>
<evidence type="ECO:0000256" key="2">
    <source>
        <dbReference type="ARBA" id="ARBA00022801"/>
    </source>
</evidence>
<dbReference type="SUPFAM" id="SSF49785">
    <property type="entry name" value="Galactose-binding domain-like"/>
    <property type="match status" value="1"/>
</dbReference>
<keyword evidence="2" id="KW-0378">Hydrolase</keyword>
<reference evidence="6 7" key="1">
    <citation type="submission" date="2024-04" db="EMBL/GenBank/DDBJ databases">
        <title>Tritrichomonas musculus Genome.</title>
        <authorList>
            <person name="Alves-Ferreira E."/>
            <person name="Grigg M."/>
            <person name="Lorenzi H."/>
            <person name="Galac M."/>
        </authorList>
    </citation>
    <scope>NUCLEOTIDE SEQUENCE [LARGE SCALE GENOMIC DNA]</scope>
    <source>
        <strain evidence="6 7">EAF2021</strain>
    </source>
</reference>
<dbReference type="PANTHER" id="PTHR42884:SF14">
    <property type="entry name" value="NEUROENDOCRINE CONVERTASE 1"/>
    <property type="match status" value="1"/>
</dbReference>
<comment type="caution">
    <text evidence="6">The sequence shown here is derived from an EMBL/GenBank/DDBJ whole genome shotgun (WGS) entry which is preliminary data.</text>
</comment>
<evidence type="ECO:0000256" key="4">
    <source>
        <dbReference type="SAM" id="Phobius"/>
    </source>
</evidence>
<keyword evidence="4" id="KW-0472">Membrane</keyword>
<gene>
    <name evidence="6" type="ORF">M9Y10_021606</name>
</gene>
<feature type="chain" id="PRO_5045207634" description="P/Homo B domain-containing protein" evidence="5">
    <location>
        <begin position="17"/>
        <end position="802"/>
    </location>
</feature>
<organism evidence="6 7">
    <name type="scientific">Tritrichomonas musculus</name>
    <dbReference type="NCBI Taxonomy" id="1915356"/>
    <lineage>
        <taxon>Eukaryota</taxon>
        <taxon>Metamonada</taxon>
        <taxon>Parabasalia</taxon>
        <taxon>Tritrichomonadida</taxon>
        <taxon>Tritrichomonadidae</taxon>
        <taxon>Tritrichomonas</taxon>
    </lineage>
</organism>
<dbReference type="InterPro" id="IPR036852">
    <property type="entry name" value="Peptidase_S8/S53_dom_sf"/>
</dbReference>
<dbReference type="Gene3D" id="3.40.50.200">
    <property type="entry name" value="Peptidase S8/S53 domain"/>
    <property type="match status" value="1"/>
</dbReference>
<protein>
    <recommendedName>
        <fullName evidence="8">P/Homo B domain-containing protein</fullName>
    </recommendedName>
</protein>
<dbReference type="InterPro" id="IPR008979">
    <property type="entry name" value="Galactose-bd-like_sf"/>
</dbReference>
<dbReference type="Proteomes" id="UP001470230">
    <property type="component" value="Unassembled WGS sequence"/>
</dbReference>
<evidence type="ECO:0000256" key="1">
    <source>
        <dbReference type="ARBA" id="ARBA00022670"/>
    </source>
</evidence>
<evidence type="ECO:0000313" key="7">
    <source>
        <dbReference type="Proteomes" id="UP001470230"/>
    </source>
</evidence>
<keyword evidence="1" id="KW-0645">Protease</keyword>
<evidence type="ECO:0000256" key="5">
    <source>
        <dbReference type="SAM" id="SignalP"/>
    </source>
</evidence>
<evidence type="ECO:0000313" key="6">
    <source>
        <dbReference type="EMBL" id="KAK8893190.1"/>
    </source>
</evidence>
<keyword evidence="4" id="KW-1133">Transmembrane helix</keyword>
<evidence type="ECO:0000256" key="3">
    <source>
        <dbReference type="ARBA" id="ARBA00022825"/>
    </source>
</evidence>
<accession>A0ABR2KPX6</accession>
<feature type="signal peptide" evidence="5">
    <location>
        <begin position="1"/>
        <end position="16"/>
    </location>
</feature>
<keyword evidence="7" id="KW-1185">Reference proteome</keyword>
<proteinExistence type="predicted"/>
<keyword evidence="5" id="KW-0732">Signal</keyword>
<feature type="transmembrane region" description="Helical" evidence="4">
    <location>
        <begin position="770"/>
        <end position="792"/>
    </location>
</feature>
<dbReference type="PANTHER" id="PTHR42884">
    <property type="entry name" value="PROPROTEIN CONVERTASE SUBTILISIN/KEXIN-RELATED"/>
    <property type="match status" value="1"/>
</dbReference>
<keyword evidence="3" id="KW-0720">Serine protease</keyword>
<keyword evidence="4" id="KW-0812">Transmembrane</keyword>
<dbReference type="EMBL" id="JAPFFF010000003">
    <property type="protein sequence ID" value="KAK8893190.1"/>
    <property type="molecule type" value="Genomic_DNA"/>
</dbReference>